<comment type="caution">
    <text evidence="7">The sequence shown here is derived from an EMBL/GenBank/DDBJ whole genome shotgun (WGS) entry which is preliminary data.</text>
</comment>
<dbReference type="Gene3D" id="3.30.559.30">
    <property type="entry name" value="Nonribosomal peptide synthetase, condensation domain"/>
    <property type="match status" value="3"/>
</dbReference>
<dbReference type="InterPro" id="IPR001242">
    <property type="entry name" value="Condensation_dom"/>
</dbReference>
<dbReference type="Gene3D" id="3.40.50.980">
    <property type="match status" value="4"/>
</dbReference>
<dbReference type="RefSeq" id="WP_187219995.1">
    <property type="nucleotide sequence ID" value="NZ_JABVED010000004.1"/>
</dbReference>
<accession>A0ABR7L477</accession>
<keyword evidence="2" id="KW-0596">Phosphopantetheine</keyword>
<dbReference type="CDD" id="cd05930">
    <property type="entry name" value="A_NRPS"/>
    <property type="match status" value="1"/>
</dbReference>
<evidence type="ECO:0000313" key="8">
    <source>
        <dbReference type="Proteomes" id="UP000734823"/>
    </source>
</evidence>
<dbReference type="PANTHER" id="PTHR45527:SF1">
    <property type="entry name" value="FATTY ACID SYNTHASE"/>
    <property type="match status" value="1"/>
</dbReference>
<name>A0ABR7L477_9PSEU</name>
<dbReference type="CDD" id="cd19543">
    <property type="entry name" value="DCL_NRPS"/>
    <property type="match status" value="1"/>
</dbReference>
<dbReference type="SUPFAM" id="SSF52777">
    <property type="entry name" value="CoA-dependent acyltransferases"/>
    <property type="match status" value="6"/>
</dbReference>
<dbReference type="Gene3D" id="3.30.300.30">
    <property type="match status" value="2"/>
</dbReference>
<keyword evidence="5" id="KW-0045">Antibiotic biosynthesis</keyword>
<proteinExistence type="predicted"/>
<keyword evidence="4" id="KW-0677">Repeat</keyword>
<evidence type="ECO:0000259" key="6">
    <source>
        <dbReference type="PROSITE" id="PS50075"/>
    </source>
</evidence>
<dbReference type="PANTHER" id="PTHR45527">
    <property type="entry name" value="NONRIBOSOMAL PEPTIDE SYNTHETASE"/>
    <property type="match status" value="1"/>
</dbReference>
<dbReference type="Gene3D" id="1.10.1200.10">
    <property type="entry name" value="ACP-like"/>
    <property type="match status" value="2"/>
</dbReference>
<dbReference type="InterPro" id="IPR025110">
    <property type="entry name" value="AMP-bd_C"/>
</dbReference>
<dbReference type="Gene3D" id="3.30.559.10">
    <property type="entry name" value="Chloramphenicol acetyltransferase-like domain"/>
    <property type="match status" value="3"/>
</dbReference>
<dbReference type="Pfam" id="PF00668">
    <property type="entry name" value="Condensation"/>
    <property type="match status" value="3"/>
</dbReference>
<dbReference type="InterPro" id="IPR023213">
    <property type="entry name" value="CAT-like_dom_sf"/>
</dbReference>
<dbReference type="Proteomes" id="UP000734823">
    <property type="component" value="Unassembled WGS sequence"/>
</dbReference>
<comment type="cofactor">
    <cofactor evidence="1">
        <name>pantetheine 4'-phosphate</name>
        <dbReference type="ChEBI" id="CHEBI:47942"/>
    </cofactor>
</comment>
<dbReference type="Pfam" id="PF13193">
    <property type="entry name" value="AMP-binding_C"/>
    <property type="match status" value="2"/>
</dbReference>
<dbReference type="SMART" id="SM00823">
    <property type="entry name" value="PKS_PP"/>
    <property type="match status" value="2"/>
</dbReference>
<feature type="domain" description="Carrier" evidence="6">
    <location>
        <begin position="2082"/>
        <end position="2156"/>
    </location>
</feature>
<organism evidence="7 8">
    <name type="scientific">Actinokineospora xionganensis</name>
    <dbReference type="NCBI Taxonomy" id="2684470"/>
    <lineage>
        <taxon>Bacteria</taxon>
        <taxon>Bacillati</taxon>
        <taxon>Actinomycetota</taxon>
        <taxon>Actinomycetes</taxon>
        <taxon>Pseudonocardiales</taxon>
        <taxon>Pseudonocardiaceae</taxon>
        <taxon>Actinokineospora</taxon>
    </lineage>
</organism>
<dbReference type="PROSITE" id="PS00012">
    <property type="entry name" value="PHOSPHOPANTETHEINE"/>
    <property type="match status" value="2"/>
</dbReference>
<evidence type="ECO:0000256" key="3">
    <source>
        <dbReference type="ARBA" id="ARBA00022553"/>
    </source>
</evidence>
<keyword evidence="3" id="KW-0597">Phosphoprotein</keyword>
<dbReference type="Gene3D" id="2.30.38.10">
    <property type="entry name" value="Luciferase, Domain 3"/>
    <property type="match status" value="2"/>
</dbReference>
<dbReference type="CDD" id="cd17652">
    <property type="entry name" value="A_NRPS_CmdD_like"/>
    <property type="match status" value="1"/>
</dbReference>
<dbReference type="InterPro" id="IPR009081">
    <property type="entry name" value="PP-bd_ACP"/>
</dbReference>
<dbReference type="PROSITE" id="PS00455">
    <property type="entry name" value="AMP_BINDING"/>
    <property type="match status" value="2"/>
</dbReference>
<reference evidence="7 8" key="1">
    <citation type="submission" date="2020-06" db="EMBL/GenBank/DDBJ databases">
        <title>Actinokineospora xiongansis sp. nov., isolated from soil of Baiyangdian.</title>
        <authorList>
            <person name="Zhang X."/>
        </authorList>
    </citation>
    <scope>NUCLEOTIDE SEQUENCE [LARGE SCALE GENOMIC DNA]</scope>
    <source>
        <strain evidence="7 8">HBU206404</strain>
    </source>
</reference>
<evidence type="ECO:0000256" key="5">
    <source>
        <dbReference type="ARBA" id="ARBA00023194"/>
    </source>
</evidence>
<dbReference type="InterPro" id="IPR010060">
    <property type="entry name" value="NRPS_synth"/>
</dbReference>
<evidence type="ECO:0000313" key="7">
    <source>
        <dbReference type="EMBL" id="MBC6447481.1"/>
    </source>
</evidence>
<dbReference type="InterPro" id="IPR006162">
    <property type="entry name" value="Ppantetheine_attach_site"/>
</dbReference>
<evidence type="ECO:0000256" key="2">
    <source>
        <dbReference type="ARBA" id="ARBA00022450"/>
    </source>
</evidence>
<dbReference type="EMBL" id="JABVED010000004">
    <property type="protein sequence ID" value="MBC6447481.1"/>
    <property type="molecule type" value="Genomic_DNA"/>
</dbReference>
<dbReference type="NCBIfam" id="TIGR01733">
    <property type="entry name" value="AA-adenyl-dom"/>
    <property type="match status" value="2"/>
</dbReference>
<evidence type="ECO:0000256" key="1">
    <source>
        <dbReference type="ARBA" id="ARBA00001957"/>
    </source>
</evidence>
<feature type="domain" description="Carrier" evidence="6">
    <location>
        <begin position="565"/>
        <end position="639"/>
    </location>
</feature>
<dbReference type="Pfam" id="PF00501">
    <property type="entry name" value="AMP-binding"/>
    <property type="match status" value="2"/>
</dbReference>
<dbReference type="InterPro" id="IPR010071">
    <property type="entry name" value="AA_adenyl_dom"/>
</dbReference>
<dbReference type="InterPro" id="IPR045851">
    <property type="entry name" value="AMP-bd_C_sf"/>
</dbReference>
<dbReference type="SUPFAM" id="SSF56801">
    <property type="entry name" value="Acetyl-CoA synthetase-like"/>
    <property type="match status" value="2"/>
</dbReference>
<dbReference type="InterPro" id="IPR020806">
    <property type="entry name" value="PKS_PP-bd"/>
</dbReference>
<dbReference type="InterPro" id="IPR036736">
    <property type="entry name" value="ACP-like_sf"/>
</dbReference>
<dbReference type="InterPro" id="IPR020845">
    <property type="entry name" value="AMP-binding_CS"/>
</dbReference>
<dbReference type="Pfam" id="PF00550">
    <property type="entry name" value="PP-binding"/>
    <property type="match status" value="2"/>
</dbReference>
<dbReference type="NCBIfam" id="TIGR01720">
    <property type="entry name" value="NRPS-para261"/>
    <property type="match status" value="2"/>
</dbReference>
<protein>
    <submittedName>
        <fullName evidence="7">Amino acid adenylation domain-containing protein</fullName>
    </submittedName>
</protein>
<dbReference type="SUPFAM" id="SSF47336">
    <property type="entry name" value="ACP-like"/>
    <property type="match status" value="2"/>
</dbReference>
<dbReference type="PROSITE" id="PS50075">
    <property type="entry name" value="CARRIER"/>
    <property type="match status" value="2"/>
</dbReference>
<sequence>MPEAAPVIADPSDQEPWPAAAVELLTPAQRSKILLEWNDTDDPAPEETLPELFERQATRTPDDTAVVFQGRRVSFAELNARANQLARALVERGAGPEQLVALVLPRSVDLVVSLLAVLKAGAAYLPVDIGYPAERIAYLLADARPTQLLTSTAVAGELPELAKASSGLLVLDDPAVADAVAGLPDSDLTAADGRGPLSALQPAYVIYTSGSTGKPKGVVVCHGGLTNLVHNYQVNIFGPTGRGERLRLLHSASFSFDASLGPIAGMAAGHELHLLDDETRRDADAVADYVADERIDYLDLTPTYFQQLAAVGLVDPGRHVPCAINLGGEAVPQALWTELACRDDLTGFNTYGPTECTVDALFWRIADSDRPLIGRPIRNARLYVLDAQLRVVPPGATGELYVAGAGLARGYLNRAALSAERFVADPFGPPGSRMYRTGDLVTWTEEGTIDFVGRADDQVKIRGYRIELGEIETVLAAHPDVAHTAVIVREDRPGAKQLVAYVTSETGRALPDMAVLRKHVGERLPDYMVPAAVVALDTLPLNPNGKLDRLALPAPDLADSASSARPRTAREKLLCDLFAEVLGLPRVGVDDSFFDLGGDSIVAIQLVSRARRAGLRFGSRDVFQRKTVEALARVATTMDRPVAEPAGAGIGAVPPTPIMHWLREWTASSKEYNQSILVRVPAELGLDHLVAATQALLDKHDALRMRMAHAPVEGTLSAEIPPAGSTDAADHVVRVDVTGLDEQRLEAAVAEHTRKAERNLDPARGAMLRAVWFDAGPSGPGRLLLVIHHVVVDGVSWRILLADLAAAWEAVTAGRAPELEPVPTSLRRWAEGLAEQATSPARVAELPIWTDILAGADPVLTDRPLEQSRDVAATLRTLTLELPAENTAPLLTTLPAAFHAGVNDVLLAAFTLAVADWRRRRRGVDSGEVLIDLEGHGREEIVDGADLSRTVGWFTSVFPVRLDAGSADLAQAGAVAATAIKRVKEQLNALPDKGIGFGLLRYLNPATGAELAASPPPQVCFNYLGRFPVAADAEWTMVGGQDVLDSGMAADLPLPYALEVNALTRDHADGPRLSATWTWAGEALSEADVTDLAESWFTALDALVRHAGPGGRTPSDLPLLSLSQNEIDHLEARLPALDDLLPLSPLQEGLLFHTLFDEGGLDVYVGQTVVDLDGPLDASALRTAGQALLDRHSNLRAGFWHTDVASPVQFIPREVELPWREVDLSALDESVRSDRLAALLAEDQRGSFDPARPPLMRCTLIRLGPDTHRLLITSHHLLMDGWSTPLITRDLLALYASGSASLPSVRPYRDYLAWLAEQDRPAAEGAWRQAFAGLPEPTRLAPADPGRISVLPEQLTVDLSADLTAGLRDRTRGHGLTTNTILQGIWGLLLGRLTGRGDVVFGTTVSGRPPELPDVENMVGLFINTLPVRVTLDPRESLIELLVRIQDQQATLMPHQFLGLTDIQRLVGFGELFDTTTMVENYPFETDGAADGGLRVAGVVDRDTSHYPLAVVVTPGDRLRLRLDYRADVFDSAVVEAIMRAFVRLLDFVVTEPDRLVGTLDLLEPAERRMVVEEWNDTAADVAVATVPDLFAAQVRRDGAAPALLFADHVLSYAELDERAGKLAGLLVARGIGAEQFVAVAVPRSIEMVVALLAVLKAGAAYLPIDTDYPRDRIAYMLDDAKPSLVLTTTDVADRLPGNTNALLLDDAGTVDLIEAEGPVDGSPVLPRHPAYLIYTSGSTGRPKGVVVSHQGVASLLATQVERFDVGPGSRVLQFSSASFDAAFWELCMSLLSGAALVVAPADELLPGEPLAAVLRGHQVTHATIPPVALAAMPAADDLLAGGTLVVAGEASATELIARWSRGRRVINAYGPTESTVCATMSAPLSGTLTPPIGKPITNTQVYVLDANLLPVPAGVRGELYIAGAGLARGYLGRPGLSAERFIANPFGPPGSRMYRTGDLVRAGADGELVFDGRADHQVKIRGFRIELGEVESVLGRHPRVTQVAAIVREDRPGVRQLVAYVVAGGGLEIGELRKHAAEALPDYMVPAAFVTLAELPQTPNGKLDRAALPAPDLCTVASHREPRTPAERTLCALFAEVLGLPRVGVDDSFFDLGGDSIVSIQLVSRARKAGMALTPREVFEHKTPESLAAVARLVDASVAVVDNGVGLVSPTPVMRWLRDRGGPIGEFTQSMLLRVPAALGEDHLVAAVQVILDQHDALRAKLIEADWTLEVPAPGAVRARDRVRRVDVSDLDDAGLCAVIAEHTRQEPALLDPAAGELVRVVWFDAGADRAGRLLITVHHLVVDGVSWRILVPDLAAAWQAVSAGRTPAPQPVGTSLKTWSRLLSEGATERVAELPLWTRTLDGPDPRLGAHALDLAEDVISTVRDITVTLPTDRTAPLLTTVPAAYHAGVSDVLLTGLAIAVADWRRRRSHGGDGTTLVDLEGHGREESVGGADLSRTVGWFTSLYPARLDPGVRDWADLWRGGKELGRVLKQVKEQLRELPDSGIGYGLLRHLNPDTARVLGELPEPQVGFNYLGRFPVTADSTDWSAAPEAEPLGSSADGEMPATHALEVNAQTEDHPDGPRLVATWSWPRRLLTEPDVRDLAQTWLRALDLLAGLGDTPDSGGHTPSDLMVTLSQEEIDLLEADWLTT</sequence>
<evidence type="ECO:0000256" key="4">
    <source>
        <dbReference type="ARBA" id="ARBA00022737"/>
    </source>
</evidence>
<dbReference type="InterPro" id="IPR000873">
    <property type="entry name" value="AMP-dep_synth/lig_dom"/>
</dbReference>
<gene>
    <name evidence="7" type="ORF">GPZ80_09900</name>
</gene>
<keyword evidence="8" id="KW-1185">Reference proteome</keyword>
<dbReference type="CDD" id="cd19534">
    <property type="entry name" value="E_NRPS"/>
    <property type="match status" value="2"/>
</dbReference>